<evidence type="ECO:0000256" key="1">
    <source>
        <dbReference type="ARBA" id="ARBA00004642"/>
    </source>
</evidence>
<comment type="similarity">
    <text evidence="2">Belongs to the CDI family. ICK/KRP subfamily.</text>
</comment>
<feature type="domain" description="Cyclin-dependent kinase inhibitor" evidence="6">
    <location>
        <begin position="200"/>
        <end position="243"/>
    </location>
</feature>
<gene>
    <name evidence="7" type="ORF">TorRG33x02_017690</name>
</gene>
<evidence type="ECO:0000313" key="7">
    <source>
        <dbReference type="EMBL" id="POO02783.1"/>
    </source>
</evidence>
<dbReference type="GO" id="GO:0004861">
    <property type="term" value="F:cyclin-dependent protein serine/threonine kinase inhibitor activity"/>
    <property type="evidence" value="ECO:0007669"/>
    <property type="project" value="InterPro"/>
</dbReference>
<evidence type="ECO:0000313" key="8">
    <source>
        <dbReference type="Proteomes" id="UP000237000"/>
    </source>
</evidence>
<feature type="region of interest" description="Disordered" evidence="5">
    <location>
        <begin position="85"/>
        <end position="196"/>
    </location>
</feature>
<comment type="subcellular location">
    <subcellularLocation>
        <location evidence="1">Nucleus</location>
        <location evidence="1">Nucleoplasm</location>
    </subcellularLocation>
</comment>
<evidence type="ECO:0000256" key="4">
    <source>
        <dbReference type="ARBA" id="ARBA00023306"/>
    </source>
</evidence>
<dbReference type="InterPro" id="IPR044275">
    <property type="entry name" value="KRP"/>
</dbReference>
<comment type="caution">
    <text evidence="7">The sequence shown here is derived from an EMBL/GenBank/DDBJ whole genome shotgun (WGS) entry which is preliminary data.</text>
</comment>
<feature type="compositionally biased region" description="Low complexity" evidence="5">
    <location>
        <begin position="185"/>
        <end position="194"/>
    </location>
</feature>
<evidence type="ECO:0000256" key="2">
    <source>
        <dbReference type="ARBA" id="ARBA00010274"/>
    </source>
</evidence>
<evidence type="ECO:0000256" key="3">
    <source>
        <dbReference type="ARBA" id="ARBA00023013"/>
    </source>
</evidence>
<keyword evidence="4" id="KW-0131">Cell cycle</keyword>
<dbReference type="InterPro" id="IPR003175">
    <property type="entry name" value="CDI_dom"/>
</dbReference>
<accession>A0A2P5FYA8</accession>
<name>A0A2P5FYA8_TREOI</name>
<dbReference type="PIRSF" id="PIRSF017811">
    <property type="entry name" value="CDK_inhib_pln"/>
    <property type="match status" value="1"/>
</dbReference>
<sequence>MVRKCSRGIAEIAVMEVAQVGVRTRARAALAMAAASSRTAAKRRKVSSNGELMKLSTTTTTASFVELRSRRRVVIASTTAENLVLPPSSTKEEERWCSSPSSIDDDDDQVQASCCSSNGSSELAHHDDDDDIDQDRTKFLDLEDDESGEVETSTYYSSRQRREMTPSSKLREESDDVDSTARPTVVDSSRRSVVADQKVPSEIELEEFFATAEKDIQKRFQEKYNYDIAKDTPLEGRYEWVRLKP</sequence>
<evidence type="ECO:0000256" key="5">
    <source>
        <dbReference type="SAM" id="MobiDB-lite"/>
    </source>
</evidence>
<dbReference type="InParanoid" id="A0A2P5FYA8"/>
<dbReference type="AlphaFoldDB" id="A0A2P5FYA8"/>
<dbReference type="Pfam" id="PF02234">
    <property type="entry name" value="CDI"/>
    <property type="match status" value="1"/>
</dbReference>
<dbReference type="GO" id="GO:0005654">
    <property type="term" value="C:nucleoplasm"/>
    <property type="evidence" value="ECO:0007669"/>
    <property type="project" value="UniProtKB-SubCell"/>
</dbReference>
<keyword evidence="3" id="KW-0649">Protein kinase inhibitor</keyword>
<organism evidence="7 8">
    <name type="scientific">Trema orientale</name>
    <name type="common">Charcoal tree</name>
    <name type="synonym">Celtis orientalis</name>
    <dbReference type="NCBI Taxonomy" id="63057"/>
    <lineage>
        <taxon>Eukaryota</taxon>
        <taxon>Viridiplantae</taxon>
        <taxon>Streptophyta</taxon>
        <taxon>Embryophyta</taxon>
        <taxon>Tracheophyta</taxon>
        <taxon>Spermatophyta</taxon>
        <taxon>Magnoliopsida</taxon>
        <taxon>eudicotyledons</taxon>
        <taxon>Gunneridae</taxon>
        <taxon>Pentapetalae</taxon>
        <taxon>rosids</taxon>
        <taxon>fabids</taxon>
        <taxon>Rosales</taxon>
        <taxon>Cannabaceae</taxon>
        <taxon>Trema</taxon>
    </lineage>
</organism>
<protein>
    <submittedName>
        <fullName evidence="7">Cyclin-dependent kinase inhibitor</fullName>
    </submittedName>
</protein>
<feature type="compositionally biased region" description="Basic and acidic residues" evidence="5">
    <location>
        <begin position="160"/>
        <end position="172"/>
    </location>
</feature>
<reference evidence="8" key="1">
    <citation type="submission" date="2016-06" db="EMBL/GenBank/DDBJ databases">
        <title>Parallel loss of symbiosis genes in relatives of nitrogen-fixing non-legume Parasponia.</title>
        <authorList>
            <person name="Van Velzen R."/>
            <person name="Holmer R."/>
            <person name="Bu F."/>
            <person name="Rutten L."/>
            <person name="Van Zeijl A."/>
            <person name="Liu W."/>
            <person name="Santuari L."/>
            <person name="Cao Q."/>
            <person name="Sharma T."/>
            <person name="Shen D."/>
            <person name="Roswanjaya Y."/>
            <person name="Wardhani T."/>
            <person name="Kalhor M.S."/>
            <person name="Jansen J."/>
            <person name="Van den Hoogen J."/>
            <person name="Gungor B."/>
            <person name="Hartog M."/>
            <person name="Hontelez J."/>
            <person name="Verver J."/>
            <person name="Yang W.-C."/>
            <person name="Schijlen E."/>
            <person name="Repin R."/>
            <person name="Schilthuizen M."/>
            <person name="Schranz E."/>
            <person name="Heidstra R."/>
            <person name="Miyata K."/>
            <person name="Fedorova E."/>
            <person name="Kohlen W."/>
            <person name="Bisseling T."/>
            <person name="Smit S."/>
            <person name="Geurts R."/>
        </authorList>
    </citation>
    <scope>NUCLEOTIDE SEQUENCE [LARGE SCALE GENOMIC DNA]</scope>
    <source>
        <strain evidence="8">cv. RG33-2</strain>
    </source>
</reference>
<dbReference type="InterPro" id="IPR044898">
    <property type="entry name" value="CDI_dom_sf"/>
</dbReference>
<dbReference type="PANTHER" id="PTHR46776">
    <property type="entry name" value="CYCLIN-DEPENDENT KINASE INHIBITOR 4-RELATED"/>
    <property type="match status" value="1"/>
</dbReference>
<proteinExistence type="inferred from homology"/>
<dbReference type="STRING" id="63057.A0A2P5FYA8"/>
<dbReference type="GO" id="GO:0051726">
    <property type="term" value="P:regulation of cell cycle"/>
    <property type="evidence" value="ECO:0007669"/>
    <property type="project" value="InterPro"/>
</dbReference>
<dbReference type="EMBL" id="JXTC01000004">
    <property type="protein sequence ID" value="POO02783.1"/>
    <property type="molecule type" value="Genomic_DNA"/>
</dbReference>
<evidence type="ECO:0000259" key="6">
    <source>
        <dbReference type="Pfam" id="PF02234"/>
    </source>
</evidence>
<keyword evidence="8" id="KW-1185">Reference proteome</keyword>
<dbReference type="Proteomes" id="UP000237000">
    <property type="component" value="Unassembled WGS sequence"/>
</dbReference>
<dbReference type="Gene3D" id="4.10.365.10">
    <property type="entry name" value="p27"/>
    <property type="match status" value="1"/>
</dbReference>
<dbReference type="OrthoDB" id="6373236at2759"/>